<keyword evidence="4 7" id="KW-0808">Transferase</keyword>
<reference evidence="7 8" key="1">
    <citation type="submission" date="2014-08" db="EMBL/GenBank/DDBJ databases">
        <title>Draft genome sequence of a novel L-asparaginase producing marine bacterium, Halomonas campaniensis.</title>
        <authorList>
            <person name="Sundarakrishnan B."/>
            <person name="Moushumi Priya A."/>
            <person name="Raman G."/>
            <person name="Sakthivel N."/>
            <person name="Park S."/>
            <person name="Jayachandran S."/>
        </authorList>
    </citation>
    <scope>NUCLEOTIDE SEQUENCE [LARGE SCALE GENOMIC DNA]</scope>
    <source>
        <strain evidence="7 8">SK03</strain>
    </source>
</reference>
<dbReference type="AlphaFoldDB" id="A0A246S0Q7"/>
<keyword evidence="3 7" id="KW-0032">Aminotransferase</keyword>
<comment type="cofactor">
    <cofactor evidence="1">
        <name>pyridoxal 5'-phosphate</name>
        <dbReference type="ChEBI" id="CHEBI:597326"/>
    </cofactor>
</comment>
<dbReference type="STRING" id="213554.FF32_04420"/>
<dbReference type="Gene3D" id="3.90.1150.10">
    <property type="entry name" value="Aspartate Aminotransferase, domain 1"/>
    <property type="match status" value="1"/>
</dbReference>
<dbReference type="PANTHER" id="PTHR11986">
    <property type="entry name" value="AMINOTRANSFERASE CLASS III"/>
    <property type="match status" value="1"/>
</dbReference>
<dbReference type="InterPro" id="IPR050103">
    <property type="entry name" value="Class-III_PLP-dep_AT"/>
</dbReference>
<evidence type="ECO:0000256" key="6">
    <source>
        <dbReference type="RuleBase" id="RU003560"/>
    </source>
</evidence>
<sequence>MDLPHVSAALGVIHPICIARGRNAEVWDEADQRYIDFIGGIGVLNLGHSHPAVVEAVKAQVETLMHSAFNALPHRGYLAVVEALNQFVPVSYPLSCMLTNSGAEATENALKVARGVTGRQAVIAFDDGFHGRTLAALNLNGKVKPYKSGLGALPGPVYHLPFPSRDSGVTAEQALDALERLFEVEIPADEVASIIVEPIQGEGGFRLLCPQFAKALRGVCDKHNILLICDEIQSGFGRTGQRFGFTHLGIEPDLLLMGKSMAAGLPLAALVGRGELMDALPKGALGGTYSGNAVACAAALAVMDVMQEETLTAWSNAQEAAIVSAYQRWQASERFPMLGAMTGIGAMRGIVFEDTENATGAEHLANLLVAGRDAGVLLMPSGRKRNVLRLLPPLTTEPAIMAEGLGLIEQALETLKA</sequence>
<dbReference type="Gene3D" id="3.40.640.10">
    <property type="entry name" value="Type I PLP-dependent aspartate aminotransferase-like (Major domain)"/>
    <property type="match status" value="1"/>
</dbReference>
<dbReference type="CDD" id="cd00610">
    <property type="entry name" value="OAT_like"/>
    <property type="match status" value="1"/>
</dbReference>
<dbReference type="PROSITE" id="PS00600">
    <property type="entry name" value="AA_TRANSFER_CLASS_3"/>
    <property type="match status" value="1"/>
</dbReference>
<dbReference type="Proteomes" id="UP000197334">
    <property type="component" value="Unassembled WGS sequence"/>
</dbReference>
<name>A0A246S0Q7_9GAMM</name>
<keyword evidence="5 6" id="KW-0663">Pyridoxal phosphate</keyword>
<dbReference type="InterPro" id="IPR015421">
    <property type="entry name" value="PyrdxlP-dep_Trfase_major"/>
</dbReference>
<comment type="caution">
    <text evidence="7">The sequence shown here is derived from an EMBL/GenBank/DDBJ whole genome shotgun (WGS) entry which is preliminary data.</text>
</comment>
<dbReference type="PIRSF" id="PIRSF000521">
    <property type="entry name" value="Transaminase_4ab_Lys_Orn"/>
    <property type="match status" value="1"/>
</dbReference>
<dbReference type="InterPro" id="IPR015422">
    <property type="entry name" value="PyrdxlP-dep_Trfase_small"/>
</dbReference>
<dbReference type="GO" id="GO:0008483">
    <property type="term" value="F:transaminase activity"/>
    <property type="evidence" value="ECO:0007669"/>
    <property type="project" value="UniProtKB-KW"/>
</dbReference>
<proteinExistence type="inferred from homology"/>
<accession>A0A246S0Q7</accession>
<dbReference type="FunFam" id="3.40.640.10:FF:000013">
    <property type="entry name" value="4-aminobutyrate aminotransferase"/>
    <property type="match status" value="1"/>
</dbReference>
<dbReference type="Pfam" id="PF00202">
    <property type="entry name" value="Aminotran_3"/>
    <property type="match status" value="1"/>
</dbReference>
<keyword evidence="8" id="KW-1185">Reference proteome</keyword>
<gene>
    <name evidence="7" type="ORF">JI62_11070</name>
</gene>
<dbReference type="SUPFAM" id="SSF53383">
    <property type="entry name" value="PLP-dependent transferases"/>
    <property type="match status" value="1"/>
</dbReference>
<comment type="similarity">
    <text evidence="2 6">Belongs to the class-III pyridoxal-phosphate-dependent aminotransferase family.</text>
</comment>
<evidence type="ECO:0000256" key="5">
    <source>
        <dbReference type="ARBA" id="ARBA00022898"/>
    </source>
</evidence>
<dbReference type="RefSeq" id="WP_088700230.1">
    <property type="nucleotide sequence ID" value="NZ_JPUA01000028.1"/>
</dbReference>
<evidence type="ECO:0000313" key="8">
    <source>
        <dbReference type="Proteomes" id="UP000197334"/>
    </source>
</evidence>
<dbReference type="OrthoDB" id="9801052at2"/>
<evidence type="ECO:0000256" key="3">
    <source>
        <dbReference type="ARBA" id="ARBA00022576"/>
    </source>
</evidence>
<organism evidence="7 8">
    <name type="scientific">Halomonas campaniensis</name>
    <dbReference type="NCBI Taxonomy" id="213554"/>
    <lineage>
        <taxon>Bacteria</taxon>
        <taxon>Pseudomonadati</taxon>
        <taxon>Pseudomonadota</taxon>
        <taxon>Gammaproteobacteria</taxon>
        <taxon>Oceanospirillales</taxon>
        <taxon>Halomonadaceae</taxon>
        <taxon>Halomonas</taxon>
    </lineage>
</organism>
<evidence type="ECO:0000256" key="4">
    <source>
        <dbReference type="ARBA" id="ARBA00022679"/>
    </source>
</evidence>
<dbReference type="EMBL" id="JPUA01000028">
    <property type="protein sequence ID" value="OWV29777.1"/>
    <property type="molecule type" value="Genomic_DNA"/>
</dbReference>
<protein>
    <submittedName>
        <fullName evidence="7">4-aminobutyrate aminotransferase</fullName>
    </submittedName>
</protein>
<dbReference type="InterPro" id="IPR015424">
    <property type="entry name" value="PyrdxlP-dep_Trfase"/>
</dbReference>
<dbReference type="InterPro" id="IPR005814">
    <property type="entry name" value="Aminotrans_3"/>
</dbReference>
<dbReference type="InterPro" id="IPR049704">
    <property type="entry name" value="Aminotrans_3_PPA_site"/>
</dbReference>
<dbReference type="PANTHER" id="PTHR11986:SF58">
    <property type="entry name" value="LEUCINE_METHIONINE RACEMASE"/>
    <property type="match status" value="1"/>
</dbReference>
<dbReference type="GO" id="GO:0030170">
    <property type="term" value="F:pyridoxal phosphate binding"/>
    <property type="evidence" value="ECO:0007669"/>
    <property type="project" value="InterPro"/>
</dbReference>
<dbReference type="GO" id="GO:0042802">
    <property type="term" value="F:identical protein binding"/>
    <property type="evidence" value="ECO:0007669"/>
    <property type="project" value="TreeGrafter"/>
</dbReference>
<evidence type="ECO:0000256" key="1">
    <source>
        <dbReference type="ARBA" id="ARBA00001933"/>
    </source>
</evidence>
<evidence type="ECO:0000313" key="7">
    <source>
        <dbReference type="EMBL" id="OWV29777.1"/>
    </source>
</evidence>
<evidence type="ECO:0000256" key="2">
    <source>
        <dbReference type="ARBA" id="ARBA00008954"/>
    </source>
</evidence>